<keyword evidence="5" id="KW-0732">Signal</keyword>
<evidence type="ECO:0000256" key="3">
    <source>
        <dbReference type="ARBA" id="ARBA00023163"/>
    </source>
</evidence>
<feature type="chain" id="PRO_5046948266" evidence="5">
    <location>
        <begin position="22"/>
        <end position="514"/>
    </location>
</feature>
<organism evidence="7 8">
    <name type="scientific">Flavobacterium gyeonganense</name>
    <dbReference type="NCBI Taxonomy" id="1310418"/>
    <lineage>
        <taxon>Bacteria</taxon>
        <taxon>Pseudomonadati</taxon>
        <taxon>Bacteroidota</taxon>
        <taxon>Flavobacteriia</taxon>
        <taxon>Flavobacteriales</taxon>
        <taxon>Flavobacteriaceae</taxon>
        <taxon>Flavobacterium</taxon>
    </lineage>
</organism>
<name>A0ABV5HE77_9FLAO</name>
<evidence type="ECO:0000313" key="8">
    <source>
        <dbReference type="Proteomes" id="UP001589562"/>
    </source>
</evidence>
<keyword evidence="4" id="KW-1133">Transmembrane helix</keyword>
<dbReference type="Gene3D" id="1.10.10.60">
    <property type="entry name" value="Homeodomain-like"/>
    <property type="match status" value="2"/>
</dbReference>
<dbReference type="InterPro" id="IPR018060">
    <property type="entry name" value="HTH_AraC"/>
</dbReference>
<dbReference type="SUPFAM" id="SSF46689">
    <property type="entry name" value="Homeodomain-like"/>
    <property type="match status" value="1"/>
</dbReference>
<keyword evidence="3" id="KW-0804">Transcription</keyword>
<comment type="caution">
    <text evidence="7">The sequence shown here is derived from an EMBL/GenBank/DDBJ whole genome shotgun (WGS) entry which is preliminary data.</text>
</comment>
<dbReference type="PROSITE" id="PS01124">
    <property type="entry name" value="HTH_ARAC_FAMILY_2"/>
    <property type="match status" value="1"/>
</dbReference>
<keyword evidence="2" id="KW-0238">DNA-binding</keyword>
<evidence type="ECO:0000256" key="5">
    <source>
        <dbReference type="SAM" id="SignalP"/>
    </source>
</evidence>
<dbReference type="SMART" id="SM00342">
    <property type="entry name" value="HTH_ARAC"/>
    <property type="match status" value="1"/>
</dbReference>
<accession>A0ABV5HE77</accession>
<evidence type="ECO:0000259" key="6">
    <source>
        <dbReference type="PROSITE" id="PS01124"/>
    </source>
</evidence>
<keyword evidence="1" id="KW-0805">Transcription regulation</keyword>
<sequence length="514" mass="59652">MRLKSFIILLFVVLSHQLSYAQDSKYDRIFSETSQILLASNPKKALQNTDYLYKISNNNSERIKACMLRATLLRQYGLRNEAISALKRADSLSSTEKNYNLQARINGFMSTIYREYEIYNLGKSHLKKAVAISKKIEDKNEMYKFQGNLSQEIAYYEMNDSNYSKAISSLKAGNKLFKKAGKSIDQNFQTAVNNELIAKNYLSLQQSDSALIFYNEAQRELMASQSPNSPLKGFIYNGFANVYIAIGDDKKAMHNFKMAEEIAEASNFFTLKQEVYNSLMEYYKKTDTKKYIKYNELNLKLNKDEEHSRKIIADDLIKTLRNKEVVNQSNYQKSKIIIIASCILIVVLTIGIYIYKRKQDYKKFKKFITKSDAQPDSEKPIIIKKDSTREYISETTENSILKSIQELEKSYFYLNKDISLNSVAAELSINQRYLSYVINKHTGKDFASYINEMRINYIIDRLKNDNSYLKYKISYLAEQCGFSSHSRFTVTFKKVTGISPMNFITYLQQEKNKA</sequence>
<dbReference type="EMBL" id="JBHMFE010000022">
    <property type="protein sequence ID" value="MFB9110207.1"/>
    <property type="molecule type" value="Genomic_DNA"/>
</dbReference>
<gene>
    <name evidence="7" type="ORF">ACFFVK_16595</name>
</gene>
<evidence type="ECO:0000256" key="1">
    <source>
        <dbReference type="ARBA" id="ARBA00023015"/>
    </source>
</evidence>
<proteinExistence type="predicted"/>
<reference evidence="7 8" key="1">
    <citation type="submission" date="2024-09" db="EMBL/GenBank/DDBJ databases">
        <authorList>
            <person name="Sun Q."/>
            <person name="Mori K."/>
        </authorList>
    </citation>
    <scope>NUCLEOTIDE SEQUENCE [LARGE SCALE GENOMIC DNA]</scope>
    <source>
        <strain evidence="7 8">CECT 8365</strain>
    </source>
</reference>
<dbReference type="PANTHER" id="PTHR43280">
    <property type="entry name" value="ARAC-FAMILY TRANSCRIPTIONAL REGULATOR"/>
    <property type="match status" value="1"/>
</dbReference>
<evidence type="ECO:0000256" key="4">
    <source>
        <dbReference type="SAM" id="Phobius"/>
    </source>
</evidence>
<feature type="transmembrane region" description="Helical" evidence="4">
    <location>
        <begin position="336"/>
        <end position="355"/>
    </location>
</feature>
<dbReference type="SUPFAM" id="SSF48452">
    <property type="entry name" value="TPR-like"/>
    <property type="match status" value="1"/>
</dbReference>
<protein>
    <submittedName>
        <fullName evidence="7">Helix-turn-helix domain-containing protein</fullName>
    </submittedName>
</protein>
<feature type="domain" description="HTH araC/xylS-type" evidence="6">
    <location>
        <begin position="398"/>
        <end position="506"/>
    </location>
</feature>
<keyword evidence="4" id="KW-0472">Membrane</keyword>
<keyword evidence="8" id="KW-1185">Reference proteome</keyword>
<dbReference type="InterPro" id="IPR011990">
    <property type="entry name" value="TPR-like_helical_dom_sf"/>
</dbReference>
<dbReference type="Proteomes" id="UP001589562">
    <property type="component" value="Unassembled WGS sequence"/>
</dbReference>
<feature type="signal peptide" evidence="5">
    <location>
        <begin position="1"/>
        <end position="21"/>
    </location>
</feature>
<dbReference type="PANTHER" id="PTHR43280:SF34">
    <property type="entry name" value="ARAC-FAMILY TRANSCRIPTIONAL REGULATOR"/>
    <property type="match status" value="1"/>
</dbReference>
<keyword evidence="4" id="KW-0812">Transmembrane</keyword>
<evidence type="ECO:0000313" key="7">
    <source>
        <dbReference type="EMBL" id="MFB9110207.1"/>
    </source>
</evidence>
<dbReference type="Gene3D" id="1.25.40.10">
    <property type="entry name" value="Tetratricopeptide repeat domain"/>
    <property type="match status" value="1"/>
</dbReference>
<evidence type="ECO:0000256" key="2">
    <source>
        <dbReference type="ARBA" id="ARBA00023125"/>
    </source>
</evidence>
<dbReference type="InterPro" id="IPR009057">
    <property type="entry name" value="Homeodomain-like_sf"/>
</dbReference>
<dbReference type="Pfam" id="PF12833">
    <property type="entry name" value="HTH_18"/>
    <property type="match status" value="1"/>
</dbReference>
<dbReference type="RefSeq" id="WP_379680953.1">
    <property type="nucleotide sequence ID" value="NZ_JBHMFE010000022.1"/>
</dbReference>